<evidence type="ECO:0000259" key="4">
    <source>
        <dbReference type="PROSITE" id="PS50901"/>
    </source>
</evidence>
<feature type="binding site" evidence="3">
    <location>
        <begin position="48"/>
        <end position="55"/>
    </location>
    <ligand>
        <name>ATP</name>
        <dbReference type="ChEBI" id="CHEBI:30616"/>
    </ligand>
</feature>
<evidence type="ECO:0000313" key="6">
    <source>
        <dbReference type="Proteomes" id="UP000562352"/>
    </source>
</evidence>
<dbReference type="Pfam" id="PF01580">
    <property type="entry name" value="FtsK_SpoIIIE"/>
    <property type="match status" value="1"/>
</dbReference>
<dbReference type="AlphaFoldDB" id="A0A841DEH7"/>
<evidence type="ECO:0000256" key="2">
    <source>
        <dbReference type="ARBA" id="ARBA00022840"/>
    </source>
</evidence>
<comment type="caution">
    <text evidence="5">The sequence shown here is derived from an EMBL/GenBank/DDBJ whole genome shotgun (WGS) entry which is preliminary data.</text>
</comment>
<dbReference type="InterPro" id="IPR050206">
    <property type="entry name" value="FtsK/SpoIIIE/SftA"/>
</dbReference>
<dbReference type="Proteomes" id="UP000562352">
    <property type="component" value="Unassembled WGS sequence"/>
</dbReference>
<proteinExistence type="predicted"/>
<accession>A0A841DEH7</accession>
<dbReference type="PANTHER" id="PTHR22683:SF41">
    <property type="entry name" value="DNA TRANSLOCASE FTSK"/>
    <property type="match status" value="1"/>
</dbReference>
<keyword evidence="6" id="KW-1185">Reference proteome</keyword>
<dbReference type="EMBL" id="JACHJJ010000041">
    <property type="protein sequence ID" value="MBB5967879.1"/>
    <property type="molecule type" value="Genomic_DNA"/>
</dbReference>
<sequence>MRAALSEPLATIPVAPSMSMFDPVFIGIDEFGHPAYLDLVYHNLLDAGEPGGGKSVLIQNLVGHAFLCHDFTPVLLDPKWVELGMWMEAAEAAGGVFIGPDIEAGLRVLRRLQKVMDRRYSWLVAHGRRKFLPSDLIKVIGIFIDELAYYTATTGTPEQQKEFIALVRDLVARGRACAMPVIAATQRPSVDIIPTSLRDLFGYRAAFRCTTPNSSDIILGHGWASAGFNAQTINPTTPGVFYLIAEGGIPELVKAAYLSDEQIHQLVDYVTWIRRTGESHPVSLAA</sequence>
<evidence type="ECO:0000256" key="3">
    <source>
        <dbReference type="PROSITE-ProRule" id="PRU00289"/>
    </source>
</evidence>
<evidence type="ECO:0000313" key="5">
    <source>
        <dbReference type="EMBL" id="MBB5967879.1"/>
    </source>
</evidence>
<dbReference type="GO" id="GO:0003677">
    <property type="term" value="F:DNA binding"/>
    <property type="evidence" value="ECO:0007669"/>
    <property type="project" value="InterPro"/>
</dbReference>
<dbReference type="Gene3D" id="3.40.50.300">
    <property type="entry name" value="P-loop containing nucleotide triphosphate hydrolases"/>
    <property type="match status" value="1"/>
</dbReference>
<dbReference type="InterPro" id="IPR027417">
    <property type="entry name" value="P-loop_NTPase"/>
</dbReference>
<dbReference type="InterPro" id="IPR002543">
    <property type="entry name" value="FtsK_dom"/>
</dbReference>
<keyword evidence="2 3" id="KW-0067">ATP-binding</keyword>
<dbReference type="SUPFAM" id="SSF52540">
    <property type="entry name" value="P-loop containing nucleoside triphosphate hydrolases"/>
    <property type="match status" value="1"/>
</dbReference>
<name>A0A841DEH7_PLAVE</name>
<reference evidence="5 6" key="1">
    <citation type="submission" date="2020-08" db="EMBL/GenBank/DDBJ databases">
        <title>Genomic Encyclopedia of Type Strains, Phase III (KMG-III): the genomes of soil and plant-associated and newly described type strains.</title>
        <authorList>
            <person name="Whitman W."/>
        </authorList>
    </citation>
    <scope>NUCLEOTIDE SEQUENCE [LARGE SCALE GENOMIC DNA]</scope>
    <source>
        <strain evidence="5 6">CECT 3303</strain>
    </source>
</reference>
<gene>
    <name evidence="5" type="ORF">FHS22_007193</name>
</gene>
<dbReference type="GO" id="GO:0005524">
    <property type="term" value="F:ATP binding"/>
    <property type="evidence" value="ECO:0007669"/>
    <property type="project" value="UniProtKB-UniRule"/>
</dbReference>
<dbReference type="PROSITE" id="PS50901">
    <property type="entry name" value="FTSK"/>
    <property type="match status" value="1"/>
</dbReference>
<dbReference type="RefSeq" id="WP_184948579.1">
    <property type="nucleotide sequence ID" value="NZ_BAAAWZ010000004.1"/>
</dbReference>
<feature type="domain" description="FtsK" evidence="4">
    <location>
        <begin position="32"/>
        <end position="216"/>
    </location>
</feature>
<organism evidence="5 6">
    <name type="scientific">Planomonospora venezuelensis</name>
    <dbReference type="NCBI Taxonomy" id="1999"/>
    <lineage>
        <taxon>Bacteria</taxon>
        <taxon>Bacillati</taxon>
        <taxon>Actinomycetota</taxon>
        <taxon>Actinomycetes</taxon>
        <taxon>Streptosporangiales</taxon>
        <taxon>Streptosporangiaceae</taxon>
        <taxon>Planomonospora</taxon>
    </lineage>
</organism>
<dbReference type="PANTHER" id="PTHR22683">
    <property type="entry name" value="SPORULATION PROTEIN RELATED"/>
    <property type="match status" value="1"/>
</dbReference>
<keyword evidence="1 3" id="KW-0547">Nucleotide-binding</keyword>
<protein>
    <submittedName>
        <fullName evidence="5">S-DNA-T family DNA segregation ATPase FtsK/SpoIIIE</fullName>
    </submittedName>
</protein>
<evidence type="ECO:0000256" key="1">
    <source>
        <dbReference type="ARBA" id="ARBA00022741"/>
    </source>
</evidence>